<reference evidence="1" key="1">
    <citation type="submission" date="2023-06" db="EMBL/GenBank/DDBJ databases">
        <title>Cytophagales bacterium Strain LB-30, isolated from soil.</title>
        <authorList>
            <person name="Liu B."/>
        </authorList>
    </citation>
    <scope>NUCLEOTIDE SEQUENCE</scope>
    <source>
        <strain evidence="1">LB-30</strain>
    </source>
</reference>
<accession>A0ABT8F368</accession>
<sequence>MNRKNFAFILLTLFFIGSACVRIDPEEPNYGDFQAMPPQEVSVVNIPVSLPLDQITQLVNAKLKKVLYEDKSFENNGQDNLKIKITRLSKLKIRGYRGRLHVTVPLQVEAVALIRQKVLKKEIKKEKPLQFSIDLHLSSSYKLRPDWHLETHTRLEKMEWRERPDLKVLFLKFDLSKMIEKKLKEKEGELLSNLDEVIRKNVSLAPTMEKLWDDIHKPLAIRKKAPEVYLHILPENVRLSPLRIKGEALEFMVQLEARLYSEVNGKEPRSKPSPLPSYQAKTDTATDIKLSLLGSLPFEEVNKILKDSLKGREFRMDEHAIMIKTAKMYGSGQKVVVRLEVTGDAKGTLFLSGSPVYHTDSALLRIEDFNFDMRSEEILLNMADWLFHTDLLDKIRTKLEWPIGARIQQVPELIEKGINSGKHKERLSLAIDTLHVQPTLLTVRPEGLYFLVEAEGRAQLKLTQLKK</sequence>
<name>A0ABT8F368_9BACT</name>
<evidence type="ECO:0000313" key="1">
    <source>
        <dbReference type="EMBL" id="MDN4164870.1"/>
    </source>
</evidence>
<dbReference type="EMBL" id="JAUHJS010000002">
    <property type="protein sequence ID" value="MDN4164870.1"/>
    <property type="molecule type" value="Genomic_DNA"/>
</dbReference>
<dbReference type="RefSeq" id="WP_320003394.1">
    <property type="nucleotide sequence ID" value="NZ_JAUHJS010000002.1"/>
</dbReference>
<gene>
    <name evidence="1" type="ORF">QWY31_05115</name>
</gene>
<dbReference type="PROSITE" id="PS51257">
    <property type="entry name" value="PROKAR_LIPOPROTEIN"/>
    <property type="match status" value="1"/>
</dbReference>
<protein>
    <submittedName>
        <fullName evidence="1">DUF4403 family protein</fullName>
    </submittedName>
</protein>
<proteinExistence type="predicted"/>
<dbReference type="Pfam" id="PF14356">
    <property type="entry name" value="DUF4403"/>
    <property type="match status" value="1"/>
</dbReference>
<keyword evidence="2" id="KW-1185">Reference proteome</keyword>
<dbReference type="InterPro" id="IPR025515">
    <property type="entry name" value="DUF4403"/>
</dbReference>
<comment type="caution">
    <text evidence="1">The sequence shown here is derived from an EMBL/GenBank/DDBJ whole genome shotgun (WGS) entry which is preliminary data.</text>
</comment>
<evidence type="ECO:0000313" key="2">
    <source>
        <dbReference type="Proteomes" id="UP001168552"/>
    </source>
</evidence>
<organism evidence="1 2">
    <name type="scientific">Shiella aurantiaca</name>
    <dbReference type="NCBI Taxonomy" id="3058365"/>
    <lineage>
        <taxon>Bacteria</taxon>
        <taxon>Pseudomonadati</taxon>
        <taxon>Bacteroidota</taxon>
        <taxon>Cytophagia</taxon>
        <taxon>Cytophagales</taxon>
        <taxon>Shiellaceae</taxon>
        <taxon>Shiella</taxon>
    </lineage>
</organism>
<dbReference type="Proteomes" id="UP001168552">
    <property type="component" value="Unassembled WGS sequence"/>
</dbReference>